<accession>A0A2H1H3N0</accession>
<dbReference type="Gene3D" id="3.30.710.10">
    <property type="entry name" value="Potassium Channel Kv1.1, Chain A"/>
    <property type="match status" value="1"/>
</dbReference>
<dbReference type="PANTHER" id="PTHR47843">
    <property type="entry name" value="BTB DOMAIN-CONTAINING PROTEIN-RELATED"/>
    <property type="match status" value="1"/>
</dbReference>
<name>A0A2H1H3N0_ZYMTR</name>
<proteinExistence type="predicted"/>
<organism evidence="1 2">
    <name type="scientific">Zymoseptoria tritici ST99CH_1E4</name>
    <dbReference type="NCBI Taxonomy" id="1276532"/>
    <lineage>
        <taxon>Eukaryota</taxon>
        <taxon>Fungi</taxon>
        <taxon>Dikarya</taxon>
        <taxon>Ascomycota</taxon>
        <taxon>Pezizomycotina</taxon>
        <taxon>Dothideomycetes</taxon>
        <taxon>Dothideomycetidae</taxon>
        <taxon>Mycosphaerellales</taxon>
        <taxon>Mycosphaerellaceae</taxon>
        <taxon>Zymoseptoria</taxon>
    </lineage>
</organism>
<dbReference type="AlphaFoldDB" id="A0A2H1H3N0"/>
<reference evidence="2" key="1">
    <citation type="submission" date="2017-05" db="EMBL/GenBank/DDBJ databases">
        <authorList>
            <person name="Song R."/>
            <person name="Chenine A.L."/>
            <person name="Ruprecht R.M."/>
        </authorList>
    </citation>
    <scope>NUCLEOTIDE SEQUENCE [LARGE SCALE GENOMIC DNA]</scope>
</reference>
<evidence type="ECO:0000313" key="1">
    <source>
        <dbReference type="EMBL" id="SMR60393.1"/>
    </source>
</evidence>
<gene>
    <name evidence="1" type="ORF">ZT1E4_G10358</name>
</gene>
<dbReference type="PANTHER" id="PTHR47843:SF2">
    <property type="entry name" value="BTB DOMAIN-CONTAINING PROTEIN"/>
    <property type="match status" value="1"/>
</dbReference>
<dbReference type="InterPro" id="IPR011333">
    <property type="entry name" value="SKP1/BTB/POZ_sf"/>
</dbReference>
<dbReference type="EMBL" id="LT854263">
    <property type="protein sequence ID" value="SMR60393.1"/>
    <property type="molecule type" value="Genomic_DNA"/>
</dbReference>
<dbReference type="Proteomes" id="UP000245764">
    <property type="component" value="Chromosome 11"/>
</dbReference>
<sequence>MEDMDEFLNSLRTQPRLIKISIGESEEVFHVQQQVLENLSQYFVSALKRDTFVEGKIGALDFPEDEVDVWRVLVHWVITRRLPRSFLEKDFLRGAIDLHLAVKCWTTGEKYGIGEFQNTVMLHILRRLDIMQSSTPAQSFDIDVVRVAFELTGDGDCPLRDIFVDWMVMSLYDIDTSTDIRTRPLPQPLDTKLASLSVLDGTGFFPALTAKKANYDRHGDSAFDWRHNPDPMSDDPRWCVFFNTANPSAFTCACREGLEL</sequence>
<evidence type="ECO:0000313" key="2">
    <source>
        <dbReference type="Proteomes" id="UP000245764"/>
    </source>
</evidence>
<evidence type="ECO:0008006" key="3">
    <source>
        <dbReference type="Google" id="ProtNLM"/>
    </source>
</evidence>
<protein>
    <recommendedName>
        <fullName evidence="3">BTB domain-containing protein</fullName>
    </recommendedName>
</protein>